<evidence type="ECO:0000313" key="3">
    <source>
        <dbReference type="Proteomes" id="UP001432202"/>
    </source>
</evidence>
<gene>
    <name evidence="2" type="ORF">V6M85_07820</name>
</gene>
<accession>A0AAX4KXV4</accession>
<feature type="transmembrane region" description="Helical" evidence="1">
    <location>
        <begin position="95"/>
        <end position="115"/>
    </location>
</feature>
<protein>
    <recommendedName>
        <fullName evidence="4">DUF308 domain-containing protein</fullName>
    </recommendedName>
</protein>
<sequence length="178" mass="19763">MDKKYLTQGNIISLIASLVILYALILLLKNGISFALSDTFIVIMTIIWVMSIPSFISYVKSKLDKPFILKYSALIAIVITFIGLIFAYMRDFLGIELIVLGYIFEPIAGISIYLTTLKLAKLYSSLFFWGAVIFTIGLPLFLVNLGIVAILGDIVKMIGIVMLIVVMVKKPTAISKKD</sequence>
<feature type="transmembrane region" description="Helical" evidence="1">
    <location>
        <begin position="147"/>
        <end position="168"/>
    </location>
</feature>
<dbReference type="Proteomes" id="UP001432202">
    <property type="component" value="Chromosome"/>
</dbReference>
<evidence type="ECO:0008006" key="4">
    <source>
        <dbReference type="Google" id="ProtNLM"/>
    </source>
</evidence>
<evidence type="ECO:0000313" key="2">
    <source>
        <dbReference type="EMBL" id="WWQ59407.1"/>
    </source>
</evidence>
<feature type="transmembrane region" description="Helical" evidence="1">
    <location>
        <begin position="40"/>
        <end position="59"/>
    </location>
</feature>
<dbReference type="RefSeq" id="WP_338598548.1">
    <property type="nucleotide sequence ID" value="NZ_CP146016.1"/>
</dbReference>
<keyword evidence="1" id="KW-0812">Transmembrane</keyword>
<feature type="transmembrane region" description="Helical" evidence="1">
    <location>
        <begin position="12"/>
        <end position="28"/>
    </location>
</feature>
<evidence type="ECO:0000256" key="1">
    <source>
        <dbReference type="SAM" id="Phobius"/>
    </source>
</evidence>
<name>A0AAX4KXV4_9CREN</name>
<reference evidence="2 3" key="1">
    <citation type="submission" date="2024-02" db="EMBL/GenBank/DDBJ databases">
        <title>STSV induces naive adaptation in Sulfolobus.</title>
        <authorList>
            <person name="Xiang X."/>
            <person name="Song M."/>
        </authorList>
    </citation>
    <scope>NUCLEOTIDE SEQUENCE [LARGE SCALE GENOMIC DNA]</scope>
    <source>
        <strain evidence="2 3">RT2</strain>
    </source>
</reference>
<dbReference type="GeneID" id="89336666"/>
<dbReference type="AlphaFoldDB" id="A0AAX4KXV4"/>
<keyword evidence="1" id="KW-0472">Membrane</keyword>
<dbReference type="EMBL" id="CP146016">
    <property type="protein sequence ID" value="WWQ59407.1"/>
    <property type="molecule type" value="Genomic_DNA"/>
</dbReference>
<feature type="transmembrane region" description="Helical" evidence="1">
    <location>
        <begin position="122"/>
        <end position="141"/>
    </location>
</feature>
<feature type="transmembrane region" description="Helical" evidence="1">
    <location>
        <begin position="71"/>
        <end position="89"/>
    </location>
</feature>
<proteinExistence type="predicted"/>
<organism evidence="2 3">
    <name type="scientific">Sulfolobus tengchongensis</name>
    <dbReference type="NCBI Taxonomy" id="207809"/>
    <lineage>
        <taxon>Archaea</taxon>
        <taxon>Thermoproteota</taxon>
        <taxon>Thermoprotei</taxon>
        <taxon>Sulfolobales</taxon>
        <taxon>Sulfolobaceae</taxon>
        <taxon>Sulfolobus</taxon>
    </lineage>
</organism>
<keyword evidence="1" id="KW-1133">Transmembrane helix</keyword>
<keyword evidence="3" id="KW-1185">Reference proteome</keyword>